<evidence type="ECO:0000313" key="2">
    <source>
        <dbReference type="EMBL" id="KAK9703592.1"/>
    </source>
</evidence>
<keyword evidence="3" id="KW-1185">Reference proteome</keyword>
<organism evidence="2 3">
    <name type="scientific">Popillia japonica</name>
    <name type="common">Japanese beetle</name>
    <dbReference type="NCBI Taxonomy" id="7064"/>
    <lineage>
        <taxon>Eukaryota</taxon>
        <taxon>Metazoa</taxon>
        <taxon>Ecdysozoa</taxon>
        <taxon>Arthropoda</taxon>
        <taxon>Hexapoda</taxon>
        <taxon>Insecta</taxon>
        <taxon>Pterygota</taxon>
        <taxon>Neoptera</taxon>
        <taxon>Endopterygota</taxon>
        <taxon>Coleoptera</taxon>
        <taxon>Polyphaga</taxon>
        <taxon>Scarabaeiformia</taxon>
        <taxon>Scarabaeidae</taxon>
        <taxon>Rutelinae</taxon>
        <taxon>Popillia</taxon>
    </lineage>
</organism>
<name>A0AAW1JI90_POPJA</name>
<proteinExistence type="predicted"/>
<sequence length="249" mass="28382">MHLKFRQVAHARSKELFFCESNPPITTSENPDGAMEITVDVMQPSTSKDSHTANTCVKPTQILSANSPRKARLKSEIKSLQKKVTLLENKADAVSNEQLSISDEQFLKFCEDHYNESTANLFKIQLQLVKRAPHGYRYSNEFKQFALNIFFLGPKVYSFLVSSSEQLEILEQLNCNPFVVDSVDQQDRFCALMGVSAYLQEDAYRDRYQRKWTRSHQPSPSVAIRDSRNGDVVWQCEDDSIGTVALAVF</sequence>
<reference evidence="2 3" key="1">
    <citation type="journal article" date="2024" name="BMC Genomics">
        <title>De novo assembly and annotation of Popillia japonica's genome with initial clues to its potential as an invasive pest.</title>
        <authorList>
            <person name="Cucini C."/>
            <person name="Boschi S."/>
            <person name="Funari R."/>
            <person name="Cardaioli E."/>
            <person name="Iannotti N."/>
            <person name="Marturano G."/>
            <person name="Paoli F."/>
            <person name="Bruttini M."/>
            <person name="Carapelli A."/>
            <person name="Frati F."/>
            <person name="Nardi F."/>
        </authorList>
    </citation>
    <scope>NUCLEOTIDE SEQUENCE [LARGE SCALE GENOMIC DNA]</scope>
    <source>
        <strain evidence="2">DMR45628</strain>
    </source>
</reference>
<dbReference type="EMBL" id="JASPKY010000366">
    <property type="protein sequence ID" value="KAK9703592.1"/>
    <property type="molecule type" value="Genomic_DNA"/>
</dbReference>
<evidence type="ECO:0000313" key="3">
    <source>
        <dbReference type="Proteomes" id="UP001458880"/>
    </source>
</evidence>
<gene>
    <name evidence="2" type="ORF">QE152_g29220</name>
</gene>
<dbReference type="AlphaFoldDB" id="A0AAW1JI90"/>
<protein>
    <submittedName>
        <fullName evidence="2">Uncharacterized protein</fullName>
    </submittedName>
</protein>
<feature type="coiled-coil region" evidence="1">
    <location>
        <begin position="70"/>
        <end position="97"/>
    </location>
</feature>
<evidence type="ECO:0000256" key="1">
    <source>
        <dbReference type="SAM" id="Coils"/>
    </source>
</evidence>
<keyword evidence="1" id="KW-0175">Coiled coil</keyword>
<dbReference type="Proteomes" id="UP001458880">
    <property type="component" value="Unassembled WGS sequence"/>
</dbReference>
<comment type="caution">
    <text evidence="2">The sequence shown here is derived from an EMBL/GenBank/DDBJ whole genome shotgun (WGS) entry which is preliminary data.</text>
</comment>
<accession>A0AAW1JI90</accession>